<reference evidence="1 3" key="1">
    <citation type="submission" date="2016-11" db="EMBL/GenBank/DDBJ databases">
        <title>Genome sequencing of Zhihengliuella aestuarii B18 antagonistic to Plasmodiophora brassicae.</title>
        <authorList>
            <person name="Luo Y."/>
        </authorList>
    </citation>
    <scope>NUCLEOTIDE SEQUENCE [LARGE SCALE GENOMIC DNA]</scope>
    <source>
        <strain evidence="1 3">B18</strain>
    </source>
</reference>
<evidence type="ECO:0000313" key="2">
    <source>
        <dbReference type="EMBL" id="MBB5512519.1"/>
    </source>
</evidence>
<evidence type="ECO:0000313" key="1">
    <source>
        <dbReference type="EMBL" id="APF40750.1"/>
    </source>
</evidence>
<name>A0A1L2ZNN7_9MICC</name>
<dbReference type="Proteomes" id="UP000183530">
    <property type="component" value="Chromosome"/>
</dbReference>
<dbReference type="RefSeq" id="WP_071894227.1">
    <property type="nucleotide sequence ID" value="NZ_BAAARH010000014.1"/>
</dbReference>
<dbReference type="Proteomes" id="UP000580797">
    <property type="component" value="Unassembled WGS sequence"/>
</dbReference>
<keyword evidence="3" id="KW-1185">Reference proteome</keyword>
<organism evidence="1 3">
    <name type="scientific">Neomicrococcus aestuarii</name>
    <dbReference type="NCBI Taxonomy" id="556325"/>
    <lineage>
        <taxon>Bacteria</taxon>
        <taxon>Bacillati</taxon>
        <taxon>Actinomycetota</taxon>
        <taxon>Actinomycetes</taxon>
        <taxon>Micrococcales</taxon>
        <taxon>Micrococcaceae</taxon>
        <taxon>Neomicrococcus</taxon>
    </lineage>
</organism>
<reference evidence="2 4" key="2">
    <citation type="submission" date="2020-08" db="EMBL/GenBank/DDBJ databases">
        <title>Sequencing the genomes of 1000 actinobacteria strains.</title>
        <authorList>
            <person name="Klenk H.-P."/>
        </authorList>
    </citation>
    <scope>NUCLEOTIDE SEQUENCE [LARGE SCALE GENOMIC DNA]</scope>
    <source>
        <strain evidence="2 4">DSM 105783</strain>
    </source>
</reference>
<dbReference type="EMBL" id="JACHDR010000001">
    <property type="protein sequence ID" value="MBB5512519.1"/>
    <property type="molecule type" value="Genomic_DNA"/>
</dbReference>
<dbReference type="EMBL" id="CP018135">
    <property type="protein sequence ID" value="APF40750.1"/>
    <property type="molecule type" value="Genomic_DNA"/>
</dbReference>
<proteinExistence type="predicted"/>
<protein>
    <submittedName>
        <fullName evidence="1">Uncharacterized protein</fullName>
    </submittedName>
</protein>
<sequence length="60" mass="7206">MHILILRLLQFVWTLTARYGSDRIWRVVWFITNNPTKVLSWIKGGQSFTNIVKRIIDLLY</sequence>
<gene>
    <name evidence="1" type="ORF">BHE16_06715</name>
    <name evidence="2" type="ORF">HD598_001206</name>
</gene>
<accession>A0A1L2ZNN7</accession>
<evidence type="ECO:0000313" key="3">
    <source>
        <dbReference type="Proteomes" id="UP000183530"/>
    </source>
</evidence>
<evidence type="ECO:0000313" key="4">
    <source>
        <dbReference type="Proteomes" id="UP000580797"/>
    </source>
</evidence>
<dbReference type="AlphaFoldDB" id="A0A1L2ZNN7"/>
<dbReference type="KEGG" id="nae:BHE16_06715"/>
<dbReference type="STRING" id="556325.BHE16_06715"/>